<feature type="domain" description="GFO/IDH/MocA-like oxidoreductase" evidence="2">
    <location>
        <begin position="139"/>
        <end position="239"/>
    </location>
</feature>
<dbReference type="InterPro" id="IPR052515">
    <property type="entry name" value="Gfo/Idh/MocA_Oxidoreductase"/>
</dbReference>
<dbReference type="InterPro" id="IPR000683">
    <property type="entry name" value="Gfo/Idh/MocA-like_OxRdtase_N"/>
</dbReference>
<organism evidence="3 4">
    <name type="scientific">Geodermatophilus tzadiensis</name>
    <dbReference type="NCBI Taxonomy" id="1137988"/>
    <lineage>
        <taxon>Bacteria</taxon>
        <taxon>Bacillati</taxon>
        <taxon>Actinomycetota</taxon>
        <taxon>Actinomycetes</taxon>
        <taxon>Geodermatophilales</taxon>
        <taxon>Geodermatophilaceae</taxon>
        <taxon>Geodermatophilus</taxon>
    </lineage>
</organism>
<dbReference type="InterPro" id="IPR055170">
    <property type="entry name" value="GFO_IDH_MocA-like_dom"/>
</dbReference>
<dbReference type="Gene3D" id="3.40.50.720">
    <property type="entry name" value="NAD(P)-binding Rossmann-like Domain"/>
    <property type="match status" value="1"/>
</dbReference>
<dbReference type="InterPro" id="IPR036291">
    <property type="entry name" value="NAD(P)-bd_dom_sf"/>
</dbReference>
<dbReference type="AlphaFoldDB" id="A0A2T0TTD9"/>
<evidence type="ECO:0000313" key="3">
    <source>
        <dbReference type="EMBL" id="PRY48976.1"/>
    </source>
</evidence>
<dbReference type="EMBL" id="PVTG01000007">
    <property type="protein sequence ID" value="PRY48976.1"/>
    <property type="molecule type" value="Genomic_DNA"/>
</dbReference>
<comment type="caution">
    <text evidence="3">The sequence shown here is derived from an EMBL/GenBank/DDBJ whole genome shotgun (WGS) entry which is preliminary data.</text>
</comment>
<dbReference type="Gene3D" id="3.30.360.10">
    <property type="entry name" value="Dihydrodipicolinate Reductase, domain 2"/>
    <property type="match status" value="1"/>
</dbReference>
<evidence type="ECO:0000313" key="4">
    <source>
        <dbReference type="Proteomes" id="UP000239210"/>
    </source>
</evidence>
<dbReference type="Proteomes" id="UP000239210">
    <property type="component" value="Unassembled WGS sequence"/>
</dbReference>
<protein>
    <submittedName>
        <fullName evidence="3">Putative dehydrogenase</fullName>
    </submittedName>
</protein>
<gene>
    <name evidence="3" type="ORF">LY71_10758</name>
</gene>
<evidence type="ECO:0000259" key="2">
    <source>
        <dbReference type="Pfam" id="PF22725"/>
    </source>
</evidence>
<dbReference type="GO" id="GO:0000166">
    <property type="term" value="F:nucleotide binding"/>
    <property type="evidence" value="ECO:0007669"/>
    <property type="project" value="InterPro"/>
</dbReference>
<dbReference type="SUPFAM" id="SSF51735">
    <property type="entry name" value="NAD(P)-binding Rossmann-fold domains"/>
    <property type="match status" value="1"/>
</dbReference>
<feature type="domain" description="Gfo/Idh/MocA-like oxidoreductase N-terminal" evidence="1">
    <location>
        <begin position="4"/>
        <end position="122"/>
    </location>
</feature>
<dbReference type="Pfam" id="PF22725">
    <property type="entry name" value="GFO_IDH_MocA_C3"/>
    <property type="match status" value="1"/>
</dbReference>
<evidence type="ECO:0000259" key="1">
    <source>
        <dbReference type="Pfam" id="PF01408"/>
    </source>
</evidence>
<dbReference type="SUPFAM" id="SSF55347">
    <property type="entry name" value="Glyceraldehyde-3-phosphate dehydrogenase-like, C-terminal domain"/>
    <property type="match status" value="1"/>
</dbReference>
<name>A0A2T0TTD9_9ACTN</name>
<dbReference type="PANTHER" id="PTHR43249">
    <property type="entry name" value="UDP-N-ACETYL-2-AMINO-2-DEOXY-D-GLUCURONATE OXIDASE"/>
    <property type="match status" value="1"/>
</dbReference>
<reference evidence="3 4" key="1">
    <citation type="submission" date="2018-03" db="EMBL/GenBank/DDBJ databases">
        <title>Genomic Encyclopedia of Archaeal and Bacterial Type Strains, Phase II (KMG-II): from individual species to whole genera.</title>
        <authorList>
            <person name="Goeker M."/>
        </authorList>
    </citation>
    <scope>NUCLEOTIDE SEQUENCE [LARGE SCALE GENOMIC DNA]</scope>
    <source>
        <strain evidence="3 4">DSM 45416</strain>
    </source>
</reference>
<accession>A0A2T0TTD9</accession>
<sequence length="329" mass="35072">MRRLRVACVGTGFIAGQHLRALSGMADVDVVAVADTQPERAQEVATRYDARAYDDGATLLATEELDAVWLCVPPFAHGALEADAIARGLPFFVEKPLALDLPTAQDVADRLAGTGLTTAVGYHWRHLDVVERAVQLLAGTPAQLVTGYWWDRTPRVPWWPRRAYSGGQVVEQTTHIFDLARHLAGEVDTVTAAERAAPDGAEDVPTASSSLLRFAGGAVGSISSARVLAGRHRVALHVVADGLVLEVSERGLTDHELRVGTGDGAEVLRSEQDPIAAEDREFVDVLLGRAARTRVPYSEALRSHALACAADRSAREGTPVRLADGGATG</sequence>
<keyword evidence="4" id="KW-1185">Reference proteome</keyword>
<proteinExistence type="predicted"/>
<dbReference type="RefSeq" id="WP_245887834.1">
    <property type="nucleotide sequence ID" value="NZ_PVTG01000007.1"/>
</dbReference>
<dbReference type="Pfam" id="PF01408">
    <property type="entry name" value="GFO_IDH_MocA"/>
    <property type="match status" value="1"/>
</dbReference>
<dbReference type="PANTHER" id="PTHR43249:SF1">
    <property type="entry name" value="D-GLUCOSIDE 3-DEHYDROGENASE"/>
    <property type="match status" value="1"/>
</dbReference>